<sequence length="303" mass="33148">MTISARAGAWYGRRVAERLFHPPRRTHHRTPADRGLAYTEDAVTTDDGVRLHLWVVPGGEDRVAVVGHGIGLTKSASLLQARLLHERGYTVVMFDHRNHALSGHDPARTDLSDRFTRDVEATVQHARRLRPDARTLVVWGFSFSTFPSFWLLSRDRCEVDAVLCDSGPADALEPLFGGFVDSGAVPLPGPLRRPAVRDALVAACAERAVAMLGADWPPPATGRFATTPMLFLASSGDTIVPADLVRRLADRYPHARTEVVRGRHLAGLKEDADAYGRHVSDFLDSVERAAEPSTVDAHPQPPA</sequence>
<dbReference type="Proteomes" id="UP000296469">
    <property type="component" value="Chromosome"/>
</dbReference>
<keyword evidence="3" id="KW-1185">Reference proteome</keyword>
<dbReference type="InterPro" id="IPR029058">
    <property type="entry name" value="AB_hydrolase_fold"/>
</dbReference>
<dbReference type="GO" id="GO:0016787">
    <property type="term" value="F:hydrolase activity"/>
    <property type="evidence" value="ECO:0007669"/>
    <property type="project" value="UniProtKB-KW"/>
</dbReference>
<dbReference type="RefSeq" id="WP_135972552.1">
    <property type="nucleotide sequence ID" value="NZ_CP039291.1"/>
</dbReference>
<evidence type="ECO:0000313" key="2">
    <source>
        <dbReference type="EMBL" id="QCB92289.1"/>
    </source>
</evidence>
<dbReference type="EMBL" id="CP039291">
    <property type="protein sequence ID" value="QCB92289.1"/>
    <property type="molecule type" value="Genomic_DNA"/>
</dbReference>
<reference evidence="2 3" key="1">
    <citation type="submission" date="2019-04" db="EMBL/GenBank/DDBJ databases">
        <title>Isolation and identification of Cellulomonas shaoxiangyii sp. Nov. isolated from feces of the Tibetan antelopes (Pantholops hodgsonii) in the Qinghai-Tibet plateau of China.</title>
        <authorList>
            <person name="Tian Z."/>
        </authorList>
    </citation>
    <scope>NUCLEOTIDE SEQUENCE [LARGE SCALE GENOMIC DNA]</scope>
    <source>
        <strain evidence="2 3">Z28</strain>
    </source>
</reference>
<protein>
    <submittedName>
        <fullName evidence="2">Alpha/beta hydrolase</fullName>
    </submittedName>
</protein>
<dbReference type="OrthoDB" id="9805123at2"/>
<accession>A0A4P7SDX3</accession>
<evidence type="ECO:0000313" key="3">
    <source>
        <dbReference type="Proteomes" id="UP000296469"/>
    </source>
</evidence>
<dbReference type="Gene3D" id="3.40.50.1820">
    <property type="entry name" value="alpha/beta hydrolase"/>
    <property type="match status" value="1"/>
</dbReference>
<dbReference type="KEGG" id="celz:E5225_00670"/>
<organism evidence="2 3">
    <name type="scientific">Cellulomonas shaoxiangyii</name>
    <dbReference type="NCBI Taxonomy" id="2566013"/>
    <lineage>
        <taxon>Bacteria</taxon>
        <taxon>Bacillati</taxon>
        <taxon>Actinomycetota</taxon>
        <taxon>Actinomycetes</taxon>
        <taxon>Micrococcales</taxon>
        <taxon>Cellulomonadaceae</taxon>
        <taxon>Cellulomonas</taxon>
    </lineage>
</organism>
<evidence type="ECO:0000259" key="1">
    <source>
        <dbReference type="Pfam" id="PF12146"/>
    </source>
</evidence>
<proteinExistence type="predicted"/>
<dbReference type="Pfam" id="PF12146">
    <property type="entry name" value="Hydrolase_4"/>
    <property type="match status" value="1"/>
</dbReference>
<dbReference type="SUPFAM" id="SSF53474">
    <property type="entry name" value="alpha/beta-Hydrolases"/>
    <property type="match status" value="1"/>
</dbReference>
<name>A0A4P7SDX3_9CELL</name>
<keyword evidence="2" id="KW-0378">Hydrolase</keyword>
<feature type="domain" description="Serine aminopeptidase S33" evidence="1">
    <location>
        <begin position="63"/>
        <end position="162"/>
    </location>
</feature>
<gene>
    <name evidence="2" type="ORF">E5225_00670</name>
</gene>
<dbReference type="InterPro" id="IPR022742">
    <property type="entry name" value="Hydrolase_4"/>
</dbReference>
<dbReference type="AlphaFoldDB" id="A0A4P7SDX3"/>